<sequence>RNSLVPIHRLPTELLIDIFYASLETNSNRFRGLKTIASVAWLWHNIVKWVPELWAVLESRTPAEHLPIFLRRAGNFPLRIKMHPDPPVRD</sequence>
<dbReference type="OrthoDB" id="2884925at2759"/>
<reference evidence="1 2" key="1">
    <citation type="submission" date="2014-04" db="EMBL/GenBank/DDBJ databases">
        <authorList>
            <consortium name="DOE Joint Genome Institute"/>
            <person name="Kuo A."/>
            <person name="Girlanda M."/>
            <person name="Perotto S."/>
            <person name="Kohler A."/>
            <person name="Nagy L.G."/>
            <person name="Floudas D."/>
            <person name="Copeland A."/>
            <person name="Barry K.W."/>
            <person name="Cichocki N."/>
            <person name="Veneault-Fourrey C."/>
            <person name="LaButti K."/>
            <person name="Lindquist E.A."/>
            <person name="Lipzen A."/>
            <person name="Lundell T."/>
            <person name="Morin E."/>
            <person name="Murat C."/>
            <person name="Sun H."/>
            <person name="Tunlid A."/>
            <person name="Henrissat B."/>
            <person name="Grigoriev I.V."/>
            <person name="Hibbett D.S."/>
            <person name="Martin F."/>
            <person name="Nordberg H.P."/>
            <person name="Cantor M.N."/>
            <person name="Hua S.X."/>
        </authorList>
    </citation>
    <scope>NUCLEOTIDE SEQUENCE [LARGE SCALE GENOMIC DNA]</scope>
    <source>
        <strain evidence="1 2">MUT 4182</strain>
    </source>
</reference>
<name>A0A0C3Q0V0_9AGAM</name>
<dbReference type="Proteomes" id="UP000054248">
    <property type="component" value="Unassembled WGS sequence"/>
</dbReference>
<proteinExistence type="predicted"/>
<reference evidence="2" key="2">
    <citation type="submission" date="2015-01" db="EMBL/GenBank/DDBJ databases">
        <title>Evolutionary Origins and Diversification of the Mycorrhizal Mutualists.</title>
        <authorList>
            <consortium name="DOE Joint Genome Institute"/>
            <consortium name="Mycorrhizal Genomics Consortium"/>
            <person name="Kohler A."/>
            <person name="Kuo A."/>
            <person name="Nagy L.G."/>
            <person name="Floudas D."/>
            <person name="Copeland A."/>
            <person name="Barry K.W."/>
            <person name="Cichocki N."/>
            <person name="Veneault-Fourrey C."/>
            <person name="LaButti K."/>
            <person name="Lindquist E.A."/>
            <person name="Lipzen A."/>
            <person name="Lundell T."/>
            <person name="Morin E."/>
            <person name="Murat C."/>
            <person name="Riley R."/>
            <person name="Ohm R."/>
            <person name="Sun H."/>
            <person name="Tunlid A."/>
            <person name="Henrissat B."/>
            <person name="Grigoriev I.V."/>
            <person name="Hibbett D.S."/>
            <person name="Martin F."/>
        </authorList>
    </citation>
    <scope>NUCLEOTIDE SEQUENCE [LARGE SCALE GENOMIC DNA]</scope>
    <source>
        <strain evidence="2">MUT 4182</strain>
    </source>
</reference>
<evidence type="ECO:0008006" key="3">
    <source>
        <dbReference type="Google" id="ProtNLM"/>
    </source>
</evidence>
<evidence type="ECO:0000313" key="1">
    <source>
        <dbReference type="EMBL" id="KIO16056.1"/>
    </source>
</evidence>
<dbReference type="AlphaFoldDB" id="A0A0C3Q0V0"/>
<dbReference type="HOGENOM" id="CLU_2446841_0_0_1"/>
<dbReference type="STRING" id="1051891.A0A0C3Q0V0"/>
<protein>
    <recommendedName>
        <fullName evidence="3">F-box domain-containing protein</fullName>
    </recommendedName>
</protein>
<evidence type="ECO:0000313" key="2">
    <source>
        <dbReference type="Proteomes" id="UP000054248"/>
    </source>
</evidence>
<organism evidence="1 2">
    <name type="scientific">Tulasnella calospora MUT 4182</name>
    <dbReference type="NCBI Taxonomy" id="1051891"/>
    <lineage>
        <taxon>Eukaryota</taxon>
        <taxon>Fungi</taxon>
        <taxon>Dikarya</taxon>
        <taxon>Basidiomycota</taxon>
        <taxon>Agaricomycotina</taxon>
        <taxon>Agaricomycetes</taxon>
        <taxon>Cantharellales</taxon>
        <taxon>Tulasnellaceae</taxon>
        <taxon>Tulasnella</taxon>
    </lineage>
</organism>
<feature type="non-terminal residue" evidence="1">
    <location>
        <position position="1"/>
    </location>
</feature>
<accession>A0A0C3Q0V0</accession>
<keyword evidence="2" id="KW-1185">Reference proteome</keyword>
<feature type="non-terminal residue" evidence="1">
    <location>
        <position position="90"/>
    </location>
</feature>
<dbReference type="EMBL" id="KN823693">
    <property type="protein sequence ID" value="KIO16056.1"/>
    <property type="molecule type" value="Genomic_DNA"/>
</dbReference>
<gene>
    <name evidence="1" type="ORF">M407DRAFT_48920</name>
</gene>